<proteinExistence type="predicted"/>
<organism evidence="2 3">
    <name type="scientific">Alloprevotella rava</name>
    <dbReference type="NCBI Taxonomy" id="671218"/>
    <lineage>
        <taxon>Bacteria</taxon>
        <taxon>Pseudomonadati</taxon>
        <taxon>Bacteroidota</taxon>
        <taxon>Bacteroidia</taxon>
        <taxon>Bacteroidales</taxon>
        <taxon>Prevotellaceae</taxon>
        <taxon>Alloprevotella</taxon>
    </lineage>
</organism>
<dbReference type="Proteomes" id="UP000541425">
    <property type="component" value="Unassembled WGS sequence"/>
</dbReference>
<dbReference type="RefSeq" id="WP_183695899.1">
    <property type="nucleotide sequence ID" value="NZ_JACICA010000004.1"/>
</dbReference>
<evidence type="ECO:0000256" key="1">
    <source>
        <dbReference type="SAM" id="MobiDB-lite"/>
    </source>
</evidence>
<evidence type="ECO:0000313" key="2">
    <source>
        <dbReference type="EMBL" id="MBB3702627.1"/>
    </source>
</evidence>
<name>A0A7W5UMA7_9BACT</name>
<reference evidence="2 3" key="1">
    <citation type="submission" date="2020-08" db="EMBL/GenBank/DDBJ databases">
        <title>Genomic Encyclopedia of Type Strains, Phase IV (KMG-IV): sequencing the most valuable type-strain genomes for metagenomic binning, comparative biology and taxonomic classification.</title>
        <authorList>
            <person name="Goeker M."/>
        </authorList>
    </citation>
    <scope>NUCLEOTIDE SEQUENCE [LARGE SCALE GENOMIC DNA]</scope>
    <source>
        <strain evidence="2 3">DSM 22548</strain>
    </source>
</reference>
<feature type="compositionally biased region" description="Polar residues" evidence="1">
    <location>
        <begin position="80"/>
        <end position="95"/>
    </location>
</feature>
<gene>
    <name evidence="2" type="ORF">FHS60_001090</name>
</gene>
<comment type="caution">
    <text evidence="2">The sequence shown here is derived from an EMBL/GenBank/DDBJ whole genome shotgun (WGS) entry which is preliminary data.</text>
</comment>
<protein>
    <submittedName>
        <fullName evidence="2">Tetratricopeptide (TPR) repeat protein</fullName>
    </submittedName>
</protein>
<sequence>MEISAYIDHPERLDKDSLYKLRELVGRYPYYAAARLLFLQNLFLLHEPSFGEELRRAALFLPDRRVLFHLFEGTPFDIKNTPSTEQPTQPVQTPHNRSERAHSLIDNYLQEEPVHTETPHRQPTAADATTDYTAFLLQLDDAEPKEEEKVLPTSTRNQRSKALVENFIAKPGRIKLKEEPEFTPELPEEQAEENEGISENFFTETLARIYIKQGRFEKAIEIIRKLNLVYPKKNAYFADQIRFLEKVIANNKHKK</sequence>
<accession>A0A7W5UMA7</accession>
<dbReference type="AlphaFoldDB" id="A0A7W5UMA7"/>
<dbReference type="EMBL" id="JACICA010000004">
    <property type="protein sequence ID" value="MBB3702627.1"/>
    <property type="molecule type" value="Genomic_DNA"/>
</dbReference>
<evidence type="ECO:0000313" key="3">
    <source>
        <dbReference type="Proteomes" id="UP000541425"/>
    </source>
</evidence>
<feature type="region of interest" description="Disordered" evidence="1">
    <location>
        <begin position="78"/>
        <end position="99"/>
    </location>
</feature>